<accession>A0A2D4JGK9</accession>
<proteinExistence type="predicted"/>
<dbReference type="PANTHER" id="PTHR33426:SF45">
    <property type="entry name" value="IMMUNODEFICIENCY LENTIVIRAL MATRIX N-TERMINAL DOMAIN-CONTAINING PROTEIN-RELATED"/>
    <property type="match status" value="1"/>
</dbReference>
<dbReference type="PANTHER" id="PTHR33426">
    <property type="entry name" value="C2H2-TYPE DOMAIN-CONTAINING PROTEIN"/>
    <property type="match status" value="1"/>
</dbReference>
<reference evidence="1" key="1">
    <citation type="submission" date="2017-07" db="EMBL/GenBank/DDBJ databases">
        <authorList>
            <person name="Mikheyev A."/>
            <person name="Grau M."/>
        </authorList>
    </citation>
    <scope>NUCLEOTIDE SEQUENCE</scope>
    <source>
        <tissue evidence="1">Venom_gland</tissue>
    </source>
</reference>
<name>A0A2D4JGK9_MICLE</name>
<sequence length="127" mass="12973">MRALAGMHQQVALEVPRSHEALVALRALMGPLTSMDALVHGQVSRLAEGLPTFVAGIGLEALVGSLMPAKAGGVAEHASALRAEKRFLARMGPLVALEGGQLGEAFPAEIAAVGLVGCMDALVAGQR</sequence>
<dbReference type="AlphaFoldDB" id="A0A2D4JGK9"/>
<reference evidence="1" key="2">
    <citation type="submission" date="2017-11" db="EMBL/GenBank/DDBJ databases">
        <title>Coralsnake Venomics: Analyses of Venom Gland Transcriptomes and Proteomes of Six Brazilian Taxa.</title>
        <authorList>
            <person name="Aird S.D."/>
            <person name="Jorge da Silva N."/>
            <person name="Qiu L."/>
            <person name="Villar-Briones A."/>
            <person name="Aparecida-Saddi V."/>
            <person name="Campos-Telles M.P."/>
            <person name="Grau M."/>
            <person name="Mikheyev A.S."/>
        </authorList>
    </citation>
    <scope>NUCLEOTIDE SEQUENCE</scope>
    <source>
        <tissue evidence="1">Venom_gland</tissue>
    </source>
</reference>
<organism evidence="1">
    <name type="scientific">Micrurus lemniscatus lemniscatus</name>
    <dbReference type="NCBI Taxonomy" id="129467"/>
    <lineage>
        <taxon>Eukaryota</taxon>
        <taxon>Metazoa</taxon>
        <taxon>Chordata</taxon>
        <taxon>Craniata</taxon>
        <taxon>Vertebrata</taxon>
        <taxon>Euteleostomi</taxon>
        <taxon>Lepidosauria</taxon>
        <taxon>Squamata</taxon>
        <taxon>Bifurcata</taxon>
        <taxon>Unidentata</taxon>
        <taxon>Episquamata</taxon>
        <taxon>Toxicofera</taxon>
        <taxon>Serpentes</taxon>
        <taxon>Colubroidea</taxon>
        <taxon>Elapidae</taxon>
        <taxon>Elapinae</taxon>
        <taxon>Micrurus</taxon>
    </lineage>
</organism>
<protein>
    <submittedName>
        <fullName evidence="1">Uncharacterized protein</fullName>
    </submittedName>
</protein>
<dbReference type="EMBL" id="IACK01184872">
    <property type="protein sequence ID" value="LAA95621.1"/>
    <property type="molecule type" value="Transcribed_RNA"/>
</dbReference>
<evidence type="ECO:0000313" key="1">
    <source>
        <dbReference type="EMBL" id="LAA95621.1"/>
    </source>
</evidence>